<dbReference type="PIRSF" id="PIRSF037031">
    <property type="entry name" value="Redox_disulphide_2"/>
    <property type="match status" value="1"/>
</dbReference>
<evidence type="ECO:0000259" key="3">
    <source>
        <dbReference type="Pfam" id="PF13192"/>
    </source>
</evidence>
<gene>
    <name evidence="4" type="ordered locus">Isop_2573</name>
</gene>
<dbReference type="InterPro" id="IPR036249">
    <property type="entry name" value="Thioredoxin-like_sf"/>
</dbReference>
<dbReference type="RefSeq" id="WP_013565432.1">
    <property type="nucleotide sequence ID" value="NC_014962.1"/>
</dbReference>
<keyword evidence="2" id="KW-1015">Disulfide bond</keyword>
<dbReference type="eggNOG" id="COG0526">
    <property type="taxonomic scope" value="Bacteria"/>
</dbReference>
<dbReference type="EMBL" id="CP002353">
    <property type="protein sequence ID" value="ADV63144.1"/>
    <property type="molecule type" value="Genomic_DNA"/>
</dbReference>
<evidence type="ECO:0000313" key="4">
    <source>
        <dbReference type="EMBL" id="ADV63144.1"/>
    </source>
</evidence>
<dbReference type="SUPFAM" id="SSF52833">
    <property type="entry name" value="Thioredoxin-like"/>
    <property type="match status" value="1"/>
</dbReference>
<feature type="domain" description="Thioredoxin-like fold" evidence="3">
    <location>
        <begin position="3"/>
        <end position="76"/>
    </location>
</feature>
<dbReference type="InterPro" id="IPR005243">
    <property type="entry name" value="THIRX-like_proc"/>
</dbReference>
<evidence type="ECO:0000256" key="2">
    <source>
        <dbReference type="PIRSR" id="PIRSR037031-51"/>
    </source>
</evidence>
<reference evidence="4 5" key="2">
    <citation type="journal article" date="2011" name="Stand. Genomic Sci.">
        <title>Complete genome sequence of Isosphaera pallida type strain (IS1B).</title>
        <authorList>
            <consortium name="US DOE Joint Genome Institute (JGI-PGF)"/>
            <person name="Goker M."/>
            <person name="Cleland D."/>
            <person name="Saunders E."/>
            <person name="Lapidus A."/>
            <person name="Nolan M."/>
            <person name="Lucas S."/>
            <person name="Hammon N."/>
            <person name="Deshpande S."/>
            <person name="Cheng J.F."/>
            <person name="Tapia R."/>
            <person name="Han C."/>
            <person name="Goodwin L."/>
            <person name="Pitluck S."/>
            <person name="Liolios K."/>
            <person name="Pagani I."/>
            <person name="Ivanova N."/>
            <person name="Mavromatis K."/>
            <person name="Pati A."/>
            <person name="Chen A."/>
            <person name="Palaniappan K."/>
            <person name="Land M."/>
            <person name="Hauser L."/>
            <person name="Chang Y.J."/>
            <person name="Jeffries C.D."/>
            <person name="Detter J.C."/>
            <person name="Beck B."/>
            <person name="Woyke T."/>
            <person name="Bristow J."/>
            <person name="Eisen J.A."/>
            <person name="Markowitz V."/>
            <person name="Hugenholtz P."/>
            <person name="Kyrpides N.C."/>
            <person name="Klenk H.P."/>
        </authorList>
    </citation>
    <scope>NUCLEOTIDE SEQUENCE [LARGE SCALE GENOMIC DNA]</scope>
    <source>
        <strain evidence="5">ATCC 43644 / DSM 9630 / IS1B</strain>
    </source>
</reference>
<dbReference type="Pfam" id="PF13192">
    <property type="entry name" value="Thioredoxin_3"/>
    <property type="match status" value="1"/>
</dbReference>
<name>E8QZ02_ISOPI</name>
<dbReference type="NCBIfam" id="TIGR00412">
    <property type="entry name" value="redox_disulf_2"/>
    <property type="match status" value="1"/>
</dbReference>
<dbReference type="PANTHER" id="PTHR36450">
    <property type="entry name" value="THIOREDOXIN"/>
    <property type="match status" value="1"/>
</dbReference>
<dbReference type="AlphaFoldDB" id="E8QZ02"/>
<keyword evidence="5" id="KW-1185">Reference proteome</keyword>
<dbReference type="OrthoDB" id="9800630at2"/>
<sequence>MKTVQILGTGCAKCQALTHNAEQAIAQTGVAARIEKVTDIMKITEFGVMTTPALAIDGQVKSAGKLLTVDQIKELLS</sequence>
<dbReference type="Proteomes" id="UP000008631">
    <property type="component" value="Chromosome"/>
</dbReference>
<keyword evidence="2" id="KW-0676">Redox-active center</keyword>
<evidence type="ECO:0000256" key="1">
    <source>
        <dbReference type="PIRSR" id="PIRSR037031-50"/>
    </source>
</evidence>
<dbReference type="InterPro" id="IPR012336">
    <property type="entry name" value="Thioredoxin-like_fold"/>
</dbReference>
<organism evidence="4 5">
    <name type="scientific">Isosphaera pallida (strain ATCC 43644 / DSM 9630 / IS1B)</name>
    <dbReference type="NCBI Taxonomy" id="575540"/>
    <lineage>
        <taxon>Bacteria</taxon>
        <taxon>Pseudomonadati</taxon>
        <taxon>Planctomycetota</taxon>
        <taxon>Planctomycetia</taxon>
        <taxon>Isosphaerales</taxon>
        <taxon>Isosphaeraceae</taxon>
        <taxon>Isosphaera</taxon>
    </lineage>
</organism>
<dbReference type="Gene3D" id="3.40.30.10">
    <property type="entry name" value="Glutaredoxin"/>
    <property type="match status" value="1"/>
</dbReference>
<evidence type="ECO:0000313" key="5">
    <source>
        <dbReference type="Proteomes" id="UP000008631"/>
    </source>
</evidence>
<feature type="disulfide bond" description="Redox-active" evidence="2">
    <location>
        <begin position="11"/>
        <end position="14"/>
    </location>
</feature>
<dbReference type="STRING" id="575540.Isop_2573"/>
<feature type="active site" description="Nucleophile" evidence="1">
    <location>
        <position position="14"/>
    </location>
</feature>
<dbReference type="KEGG" id="ipa:Isop_2573"/>
<accession>E8QZ02</accession>
<dbReference type="InParanoid" id="E8QZ02"/>
<dbReference type="HOGENOM" id="CLU_090389_18_2_0"/>
<dbReference type="PANTHER" id="PTHR36450:SF1">
    <property type="entry name" value="THIOREDOXIN"/>
    <property type="match status" value="1"/>
</dbReference>
<protein>
    <submittedName>
        <fullName evidence="4">Redox-active disulfide protein 2</fullName>
    </submittedName>
</protein>
<reference key="1">
    <citation type="submission" date="2010-11" db="EMBL/GenBank/DDBJ databases">
        <title>The complete sequence of chromosome of Isophaera pallida ATCC 43644.</title>
        <authorList>
            <consortium name="US DOE Joint Genome Institute (JGI-PGF)"/>
            <person name="Lucas S."/>
            <person name="Copeland A."/>
            <person name="Lapidus A."/>
            <person name="Bruce D."/>
            <person name="Goodwin L."/>
            <person name="Pitluck S."/>
            <person name="Kyrpides N."/>
            <person name="Mavromatis K."/>
            <person name="Pagani I."/>
            <person name="Ivanova N."/>
            <person name="Saunders E."/>
            <person name="Brettin T."/>
            <person name="Detter J.C."/>
            <person name="Han C."/>
            <person name="Tapia R."/>
            <person name="Land M."/>
            <person name="Hauser L."/>
            <person name="Markowitz V."/>
            <person name="Cheng J.-F."/>
            <person name="Hugenholtz P."/>
            <person name="Woyke T."/>
            <person name="Wu D."/>
            <person name="Eisen J.A."/>
        </authorList>
    </citation>
    <scope>NUCLEOTIDE SEQUENCE</scope>
    <source>
        <strain>ATCC 43644</strain>
    </source>
</reference>
<feature type="active site" description="Nucleophile" evidence="1">
    <location>
        <position position="11"/>
    </location>
</feature>
<proteinExistence type="predicted"/>